<comment type="similarity">
    <text evidence="1">Belongs to the calycin superfamily. Fatty-acid binding protein (FABP) family.</text>
</comment>
<dbReference type="PRINTS" id="PR00178">
    <property type="entry name" value="FATTYACIDBP"/>
</dbReference>
<keyword evidence="2" id="KW-0446">Lipid-binding</keyword>
<dbReference type="EMBL" id="GL733465">
    <property type="protein sequence ID" value="EFX62638.1"/>
    <property type="molecule type" value="Genomic_DNA"/>
</dbReference>
<dbReference type="OMA" id="HIECTIT"/>
<dbReference type="eggNOG" id="KOG4015">
    <property type="taxonomic scope" value="Eukaryota"/>
</dbReference>
<dbReference type="Gene3D" id="2.40.128.20">
    <property type="match status" value="1"/>
</dbReference>
<dbReference type="Proteomes" id="UP000000305">
    <property type="component" value="Unassembled WGS sequence"/>
</dbReference>
<protein>
    <recommendedName>
        <fullName evidence="5">Lipocalin/cytosolic fatty-acid binding domain-containing protein</fullName>
    </recommendedName>
</protein>
<dbReference type="GO" id="GO:0015908">
    <property type="term" value="P:fatty acid transport"/>
    <property type="evidence" value="ECO:0000318"/>
    <property type="project" value="GO_Central"/>
</dbReference>
<dbReference type="GO" id="GO:0005829">
    <property type="term" value="C:cytosol"/>
    <property type="evidence" value="ECO:0000318"/>
    <property type="project" value="GO_Central"/>
</dbReference>
<dbReference type="AlphaFoldDB" id="E9I040"/>
<dbReference type="InParanoid" id="E9I040"/>
<dbReference type="PANTHER" id="PTHR11955">
    <property type="entry name" value="FATTY ACID BINDING PROTEIN"/>
    <property type="match status" value="1"/>
</dbReference>
<dbReference type="PhylomeDB" id="E9I040"/>
<accession>E9I040</accession>
<dbReference type="HOGENOM" id="CLU_113772_5_1_1"/>
<dbReference type="InterPro" id="IPR031259">
    <property type="entry name" value="ILBP"/>
</dbReference>
<dbReference type="InterPro" id="IPR012674">
    <property type="entry name" value="Calycin"/>
</dbReference>
<evidence type="ECO:0000313" key="4">
    <source>
        <dbReference type="Proteomes" id="UP000000305"/>
    </source>
</evidence>
<proteinExistence type="inferred from homology"/>
<sequence length="134" mass="15188">MTGGQHFVGKYQMISQDNLDDYLKAIGVNVPMRNMATSVKAHIECTITDDMWNLTIHMGARDVTIKFKLGVEQDMHTPDGRQIKATYNLEGDKLIAHEIWGDKEATVVHEVNGEDWTATMTCGDVCCVRRFKRE</sequence>
<dbReference type="SUPFAM" id="SSF50814">
    <property type="entry name" value="Lipocalins"/>
    <property type="match status" value="1"/>
</dbReference>
<organism evidence="3 4">
    <name type="scientific">Daphnia pulex</name>
    <name type="common">Water flea</name>
    <dbReference type="NCBI Taxonomy" id="6669"/>
    <lineage>
        <taxon>Eukaryota</taxon>
        <taxon>Metazoa</taxon>
        <taxon>Ecdysozoa</taxon>
        <taxon>Arthropoda</taxon>
        <taxon>Crustacea</taxon>
        <taxon>Branchiopoda</taxon>
        <taxon>Diplostraca</taxon>
        <taxon>Cladocera</taxon>
        <taxon>Anomopoda</taxon>
        <taxon>Daphniidae</taxon>
        <taxon>Daphnia</taxon>
    </lineage>
</organism>
<dbReference type="Pfam" id="PF14651">
    <property type="entry name" value="Lipocalin_7"/>
    <property type="match status" value="1"/>
</dbReference>
<dbReference type="GO" id="GO:0005504">
    <property type="term" value="F:fatty acid binding"/>
    <property type="evidence" value="ECO:0000318"/>
    <property type="project" value="GO_Central"/>
</dbReference>
<reference evidence="3 4" key="1">
    <citation type="journal article" date="2011" name="Science">
        <title>The ecoresponsive genome of Daphnia pulex.</title>
        <authorList>
            <person name="Colbourne J.K."/>
            <person name="Pfrender M.E."/>
            <person name="Gilbert D."/>
            <person name="Thomas W.K."/>
            <person name="Tucker A."/>
            <person name="Oakley T.H."/>
            <person name="Tokishita S."/>
            <person name="Aerts A."/>
            <person name="Arnold G.J."/>
            <person name="Basu M.K."/>
            <person name="Bauer D.J."/>
            <person name="Caceres C.E."/>
            <person name="Carmel L."/>
            <person name="Casola C."/>
            <person name="Choi J.H."/>
            <person name="Detter J.C."/>
            <person name="Dong Q."/>
            <person name="Dusheyko S."/>
            <person name="Eads B.D."/>
            <person name="Frohlich T."/>
            <person name="Geiler-Samerotte K.A."/>
            <person name="Gerlach D."/>
            <person name="Hatcher P."/>
            <person name="Jogdeo S."/>
            <person name="Krijgsveld J."/>
            <person name="Kriventseva E.V."/>
            <person name="Kultz D."/>
            <person name="Laforsch C."/>
            <person name="Lindquist E."/>
            <person name="Lopez J."/>
            <person name="Manak J.R."/>
            <person name="Muller J."/>
            <person name="Pangilinan J."/>
            <person name="Patwardhan R.P."/>
            <person name="Pitluck S."/>
            <person name="Pritham E.J."/>
            <person name="Rechtsteiner A."/>
            <person name="Rho M."/>
            <person name="Rogozin I.B."/>
            <person name="Sakarya O."/>
            <person name="Salamov A."/>
            <person name="Schaack S."/>
            <person name="Shapiro H."/>
            <person name="Shiga Y."/>
            <person name="Skalitzky C."/>
            <person name="Smith Z."/>
            <person name="Souvorov A."/>
            <person name="Sung W."/>
            <person name="Tang Z."/>
            <person name="Tsuchiya D."/>
            <person name="Tu H."/>
            <person name="Vos H."/>
            <person name="Wang M."/>
            <person name="Wolf Y.I."/>
            <person name="Yamagata H."/>
            <person name="Yamada T."/>
            <person name="Ye Y."/>
            <person name="Shaw J.R."/>
            <person name="Andrews J."/>
            <person name="Crease T.J."/>
            <person name="Tang H."/>
            <person name="Lucas S.M."/>
            <person name="Robertson H.M."/>
            <person name="Bork P."/>
            <person name="Koonin E.V."/>
            <person name="Zdobnov E.M."/>
            <person name="Grigoriev I.V."/>
            <person name="Lynch M."/>
            <person name="Boore J.L."/>
        </authorList>
    </citation>
    <scope>NUCLEOTIDE SEQUENCE [LARGE SCALE GENOMIC DNA]</scope>
</reference>
<dbReference type="CDD" id="cd00742">
    <property type="entry name" value="FABP"/>
    <property type="match status" value="1"/>
</dbReference>
<dbReference type="OrthoDB" id="354351at2759"/>
<keyword evidence="4" id="KW-1185">Reference proteome</keyword>
<evidence type="ECO:0008006" key="5">
    <source>
        <dbReference type="Google" id="ProtNLM"/>
    </source>
</evidence>
<evidence type="ECO:0000313" key="3">
    <source>
        <dbReference type="EMBL" id="EFX62638.1"/>
    </source>
</evidence>
<evidence type="ECO:0000256" key="2">
    <source>
        <dbReference type="ARBA" id="ARBA00023121"/>
    </source>
</evidence>
<dbReference type="KEGG" id="dpx:DAPPUDRAFT_300849"/>
<gene>
    <name evidence="3" type="ORF">DAPPUDRAFT_300849</name>
</gene>
<evidence type="ECO:0000256" key="1">
    <source>
        <dbReference type="ARBA" id="ARBA00008390"/>
    </source>
</evidence>
<dbReference type="InterPro" id="IPR000463">
    <property type="entry name" value="Fatty_acid-bd"/>
</dbReference>
<name>E9I040_DAPPU</name>
<dbReference type="GO" id="GO:0005634">
    <property type="term" value="C:nucleus"/>
    <property type="evidence" value="ECO:0000318"/>
    <property type="project" value="GO_Central"/>
</dbReference>